<evidence type="ECO:0000313" key="3">
    <source>
        <dbReference type="EMBL" id="GAA4019583.1"/>
    </source>
</evidence>
<dbReference type="Gene3D" id="2.30.30.240">
    <property type="entry name" value="PRC-barrel domain"/>
    <property type="match status" value="1"/>
</dbReference>
<name>A0ABP7T178_9SPHN</name>
<dbReference type="PANTHER" id="PTHR36505:SF1">
    <property type="entry name" value="BLR1072 PROTEIN"/>
    <property type="match status" value="1"/>
</dbReference>
<dbReference type="RefSeq" id="WP_344707211.1">
    <property type="nucleotide sequence ID" value="NZ_BAABBQ010000001.1"/>
</dbReference>
<comment type="caution">
    <text evidence="3">The sequence shown here is derived from an EMBL/GenBank/DDBJ whole genome shotgun (WGS) entry which is preliminary data.</text>
</comment>
<feature type="compositionally biased region" description="Basic and acidic residues" evidence="1">
    <location>
        <begin position="1"/>
        <end position="25"/>
    </location>
</feature>
<proteinExistence type="predicted"/>
<organism evidence="3 4">
    <name type="scientific">Sphingomonas swuensis</name>
    <dbReference type="NCBI Taxonomy" id="977800"/>
    <lineage>
        <taxon>Bacteria</taxon>
        <taxon>Pseudomonadati</taxon>
        <taxon>Pseudomonadota</taxon>
        <taxon>Alphaproteobacteria</taxon>
        <taxon>Sphingomonadales</taxon>
        <taxon>Sphingomonadaceae</taxon>
        <taxon>Sphingomonas</taxon>
    </lineage>
</organism>
<feature type="region of interest" description="Disordered" evidence="1">
    <location>
        <begin position="1"/>
        <end position="64"/>
    </location>
</feature>
<gene>
    <name evidence="3" type="ORF">GCM10022280_19360</name>
</gene>
<dbReference type="InterPro" id="IPR027275">
    <property type="entry name" value="PRC-brl_dom"/>
</dbReference>
<evidence type="ECO:0000313" key="4">
    <source>
        <dbReference type="Proteomes" id="UP001500235"/>
    </source>
</evidence>
<reference evidence="4" key="1">
    <citation type="journal article" date="2019" name="Int. J. Syst. Evol. Microbiol.">
        <title>The Global Catalogue of Microorganisms (GCM) 10K type strain sequencing project: providing services to taxonomists for standard genome sequencing and annotation.</title>
        <authorList>
            <consortium name="The Broad Institute Genomics Platform"/>
            <consortium name="The Broad Institute Genome Sequencing Center for Infectious Disease"/>
            <person name="Wu L."/>
            <person name="Ma J."/>
        </authorList>
    </citation>
    <scope>NUCLEOTIDE SEQUENCE [LARGE SCALE GENOMIC DNA]</scope>
    <source>
        <strain evidence="4">JCM 17563</strain>
    </source>
</reference>
<evidence type="ECO:0000256" key="1">
    <source>
        <dbReference type="SAM" id="MobiDB-lite"/>
    </source>
</evidence>
<dbReference type="InterPro" id="IPR011033">
    <property type="entry name" value="PRC_barrel-like_sf"/>
</dbReference>
<dbReference type="PANTHER" id="PTHR36505">
    <property type="entry name" value="BLR1072 PROTEIN"/>
    <property type="match status" value="1"/>
</dbReference>
<sequence length="175" mass="21216">MAYDRYDDDLHDRDRDRDRIRDERHRDHRPAGRGFFGARDRDDRERHHDEPRRRYGRDDSSRVAVPTDETRDLIASNKVEGTPVYGRDDQRLGSIKTLMIDKVRGQVRYAVLSHATGFLGLDERYFPVQWDDLRYDERRQGYRVDFTGEDVRYTLDKREREHSRDLDRNGRRDRY</sequence>
<keyword evidence="4" id="KW-1185">Reference proteome</keyword>
<accession>A0ABP7T178</accession>
<feature type="domain" description="PRC-barrel" evidence="2">
    <location>
        <begin position="73"/>
        <end position="149"/>
    </location>
</feature>
<protein>
    <recommendedName>
        <fullName evidence="2">PRC-barrel domain-containing protein</fullName>
    </recommendedName>
</protein>
<dbReference type="Proteomes" id="UP001500235">
    <property type="component" value="Unassembled WGS sequence"/>
</dbReference>
<dbReference type="SUPFAM" id="SSF50346">
    <property type="entry name" value="PRC-barrel domain"/>
    <property type="match status" value="1"/>
</dbReference>
<dbReference type="EMBL" id="BAABBQ010000001">
    <property type="protein sequence ID" value="GAA4019583.1"/>
    <property type="molecule type" value="Genomic_DNA"/>
</dbReference>
<evidence type="ECO:0000259" key="2">
    <source>
        <dbReference type="Pfam" id="PF05239"/>
    </source>
</evidence>
<dbReference type="Pfam" id="PF05239">
    <property type="entry name" value="PRC"/>
    <property type="match status" value="1"/>
</dbReference>
<feature type="compositionally biased region" description="Basic and acidic residues" evidence="1">
    <location>
        <begin position="38"/>
        <end position="61"/>
    </location>
</feature>